<sequence length="121" mass="14168">MSRDVKFLDEFSDNPKSDSFIPTSLFDPVTINPKPGKENNQIVVTFDENSNREKFKPQNDEQNNLPDEVNHYDGEPLDQTEDVNYQDEELTLDEEENPNMRNRENELIEPVTIRGRGRPRM</sequence>
<feature type="region of interest" description="Disordered" evidence="1">
    <location>
        <begin position="93"/>
        <end position="121"/>
    </location>
</feature>
<name>A0A6H5HAT9_9HEMI</name>
<reference evidence="2 3" key="1">
    <citation type="submission" date="2020-02" db="EMBL/GenBank/DDBJ databases">
        <authorList>
            <person name="Ferguson B K."/>
        </authorList>
    </citation>
    <scope>NUCLEOTIDE SEQUENCE [LARGE SCALE GENOMIC DNA]</scope>
</reference>
<dbReference type="EMBL" id="CADCXU010027488">
    <property type="protein sequence ID" value="CAB0014215.1"/>
    <property type="molecule type" value="Genomic_DNA"/>
</dbReference>
<gene>
    <name evidence="2" type="ORF">NTEN_LOCUS18673</name>
</gene>
<dbReference type="Proteomes" id="UP000479000">
    <property type="component" value="Unassembled WGS sequence"/>
</dbReference>
<feature type="region of interest" description="Disordered" evidence="1">
    <location>
        <begin position="49"/>
        <end position="79"/>
    </location>
</feature>
<feature type="compositionally biased region" description="Basic and acidic residues" evidence="1">
    <location>
        <begin position="49"/>
        <end position="59"/>
    </location>
</feature>
<organism evidence="2 3">
    <name type="scientific">Nesidiocoris tenuis</name>
    <dbReference type="NCBI Taxonomy" id="355587"/>
    <lineage>
        <taxon>Eukaryota</taxon>
        <taxon>Metazoa</taxon>
        <taxon>Ecdysozoa</taxon>
        <taxon>Arthropoda</taxon>
        <taxon>Hexapoda</taxon>
        <taxon>Insecta</taxon>
        <taxon>Pterygota</taxon>
        <taxon>Neoptera</taxon>
        <taxon>Paraneoptera</taxon>
        <taxon>Hemiptera</taxon>
        <taxon>Heteroptera</taxon>
        <taxon>Panheteroptera</taxon>
        <taxon>Cimicomorpha</taxon>
        <taxon>Miridae</taxon>
        <taxon>Dicyphina</taxon>
        <taxon>Nesidiocoris</taxon>
    </lineage>
</organism>
<keyword evidence="3" id="KW-1185">Reference proteome</keyword>
<evidence type="ECO:0000256" key="1">
    <source>
        <dbReference type="SAM" id="MobiDB-lite"/>
    </source>
</evidence>
<protein>
    <submittedName>
        <fullName evidence="2">Uncharacterized protein</fullName>
    </submittedName>
</protein>
<feature type="non-terminal residue" evidence="2">
    <location>
        <position position="121"/>
    </location>
</feature>
<dbReference type="AlphaFoldDB" id="A0A6H5HAT9"/>
<evidence type="ECO:0000313" key="2">
    <source>
        <dbReference type="EMBL" id="CAB0014215.1"/>
    </source>
</evidence>
<accession>A0A6H5HAT9</accession>
<proteinExistence type="predicted"/>
<evidence type="ECO:0000313" key="3">
    <source>
        <dbReference type="Proteomes" id="UP000479000"/>
    </source>
</evidence>